<dbReference type="GeneID" id="9227524"/>
<dbReference type="EMBL" id="DS995708">
    <property type="protein sequence ID" value="EEQ35520.1"/>
    <property type="molecule type" value="Genomic_DNA"/>
</dbReference>
<evidence type="ECO:0000256" key="1">
    <source>
        <dbReference type="ARBA" id="ARBA00004604"/>
    </source>
</evidence>
<evidence type="ECO:0000259" key="10">
    <source>
        <dbReference type="Pfam" id="PF23769"/>
    </source>
</evidence>
<evidence type="ECO:0000313" key="11">
    <source>
        <dbReference type="EMBL" id="EEQ35520.1"/>
    </source>
</evidence>
<feature type="repeat" description="WD" evidence="8">
    <location>
        <begin position="382"/>
        <end position="423"/>
    </location>
</feature>
<dbReference type="OMA" id="TRIDGPH"/>
<feature type="repeat" description="WD" evidence="8">
    <location>
        <begin position="636"/>
        <end position="667"/>
    </location>
</feature>
<keyword evidence="6" id="KW-0804">Transcription</keyword>
<feature type="compositionally biased region" description="Basic and acidic residues" evidence="9">
    <location>
        <begin position="81"/>
        <end position="91"/>
    </location>
</feature>
<keyword evidence="3" id="KW-0698">rRNA processing</keyword>
<dbReference type="Pfam" id="PF23769">
    <property type="entry name" value="Beta-prop_WDR75_2nd"/>
    <property type="match status" value="1"/>
</dbReference>
<evidence type="ECO:0000256" key="5">
    <source>
        <dbReference type="ARBA" id="ARBA00022737"/>
    </source>
</evidence>
<dbReference type="PANTHER" id="PTHR44215">
    <property type="entry name" value="WD REPEAT-CONTAINING PROTEIN 75"/>
    <property type="match status" value="1"/>
</dbReference>
<gene>
    <name evidence="11" type="ORF">MCYG_08339</name>
</gene>
<dbReference type="GO" id="GO:0006364">
    <property type="term" value="P:rRNA processing"/>
    <property type="evidence" value="ECO:0007669"/>
    <property type="project" value="UniProtKB-KW"/>
</dbReference>
<dbReference type="InterPro" id="IPR057644">
    <property type="entry name" value="Beta-prop_WDR75_2nd"/>
</dbReference>
<protein>
    <submittedName>
        <fullName evidence="11">WD repeat-containing protein 75</fullName>
    </submittedName>
</protein>
<dbReference type="VEuPathDB" id="FungiDB:MCYG_08339"/>
<dbReference type="PROSITE" id="PS50294">
    <property type="entry name" value="WD_REPEATS_REGION"/>
    <property type="match status" value="1"/>
</dbReference>
<keyword evidence="4 8" id="KW-0853">WD repeat</keyword>
<feature type="region of interest" description="Disordered" evidence="9">
    <location>
        <begin position="245"/>
        <end position="265"/>
    </location>
</feature>
<dbReference type="GO" id="GO:0003723">
    <property type="term" value="F:RNA binding"/>
    <property type="evidence" value="ECO:0007669"/>
    <property type="project" value="InterPro"/>
</dbReference>
<keyword evidence="2" id="KW-0690">Ribosome biogenesis</keyword>
<dbReference type="SUPFAM" id="SSF50998">
    <property type="entry name" value="Quinoprotein alcohol dehydrogenase-like"/>
    <property type="match status" value="1"/>
</dbReference>
<proteinExistence type="predicted"/>
<feature type="domain" description="WD repeat-containing protein 75 second beta-propeller" evidence="10">
    <location>
        <begin position="597"/>
        <end position="723"/>
    </location>
</feature>
<evidence type="ECO:0000313" key="12">
    <source>
        <dbReference type="Proteomes" id="UP000002035"/>
    </source>
</evidence>
<evidence type="ECO:0000256" key="2">
    <source>
        <dbReference type="ARBA" id="ARBA00022517"/>
    </source>
</evidence>
<evidence type="ECO:0000256" key="3">
    <source>
        <dbReference type="ARBA" id="ARBA00022552"/>
    </source>
</evidence>
<feature type="compositionally biased region" description="Basic and acidic residues" evidence="9">
    <location>
        <begin position="1"/>
        <end position="18"/>
    </location>
</feature>
<dbReference type="Proteomes" id="UP000002035">
    <property type="component" value="Unassembled WGS sequence"/>
</dbReference>
<keyword evidence="7" id="KW-0539">Nucleus</keyword>
<dbReference type="GO" id="GO:0045943">
    <property type="term" value="P:positive regulation of transcription by RNA polymerase I"/>
    <property type="evidence" value="ECO:0007669"/>
    <property type="project" value="InterPro"/>
</dbReference>
<feature type="region of interest" description="Disordered" evidence="9">
    <location>
        <begin position="1"/>
        <end position="97"/>
    </location>
</feature>
<dbReference type="InterPro" id="IPR001680">
    <property type="entry name" value="WD40_rpt"/>
</dbReference>
<keyword evidence="5" id="KW-0677">Repeat</keyword>
<name>C5G067_ARTOC</name>
<evidence type="ECO:0000256" key="6">
    <source>
        <dbReference type="ARBA" id="ARBA00023163"/>
    </source>
</evidence>
<dbReference type="SMART" id="SM00320">
    <property type="entry name" value="WD40"/>
    <property type="match status" value="4"/>
</dbReference>
<dbReference type="OrthoDB" id="4096at2759"/>
<evidence type="ECO:0000256" key="8">
    <source>
        <dbReference type="PROSITE-ProRule" id="PRU00221"/>
    </source>
</evidence>
<feature type="compositionally biased region" description="Basic and acidic residues" evidence="9">
    <location>
        <begin position="28"/>
        <end position="64"/>
    </location>
</feature>
<dbReference type="eggNOG" id="KOG1963">
    <property type="taxonomic scope" value="Eukaryota"/>
</dbReference>
<dbReference type="Gene3D" id="2.130.10.10">
    <property type="entry name" value="YVTN repeat-like/Quinoprotein amine dehydrogenase"/>
    <property type="match status" value="2"/>
</dbReference>
<organism evidence="11 12">
    <name type="scientific">Arthroderma otae (strain ATCC MYA-4605 / CBS 113480)</name>
    <name type="common">Microsporum canis</name>
    <dbReference type="NCBI Taxonomy" id="554155"/>
    <lineage>
        <taxon>Eukaryota</taxon>
        <taxon>Fungi</taxon>
        <taxon>Dikarya</taxon>
        <taxon>Ascomycota</taxon>
        <taxon>Pezizomycotina</taxon>
        <taxon>Eurotiomycetes</taxon>
        <taxon>Eurotiomycetidae</taxon>
        <taxon>Onygenales</taxon>
        <taxon>Arthrodermataceae</taxon>
        <taxon>Microsporum</taxon>
    </lineage>
</organism>
<sequence length="961" mass="105096">MTEKRTRRPDEAQSEKPARERHRIKRRRVDEVPHESKKPTDEAIEKALENSAEKAIDTPTERSSKTALQSPKTKSPKKKEKNAVAKADKTAVGKPTQEQAIVQKKELNGWRLSPKTGGRLLDLDPVFSRDENHIILGLESAVQVYSMSTSRAIRALPSSDGTRISSCVLSQVDDEIAYVSTSGGEVTEWNWMTGQSQRTMLLLGSALLAIRVGQGHAQAVEDEDIIRETAVFALVRRSGGKREISINSFNPSGKHSSRQSPGRHSVILSTSTPINDFRLAAGGAVIVAVASSILVIGQRTGGDAESELYTWHEVRLPVTPTCFDIREPDETSSTTKEDRKTVIDMAVGQDEGAIIVYNDVLNTLQGLENHKMAEPGLSSHKLHWHRGPVKTVRWSKDGNYLISGGLETVLVLWQLDTGRKQFLPHLSSPICNIVVSPKGSSYAVKLHDNSAMVLTTSELKPVASMNGLQIPAGASAELAESRRQKRKGSEANLLAGRLSALVHPLYNNHLLLTVSTSAGRDTPVSSYLQTFDMRSNQQVYRQALARTNVSVLNIGPQGTLLTTPDIKFIRISADGAWLASIDEWQQYPDEVKVLYPSVEQRDREPRREVCLKFWRWNEHSAEWELVSRVNSPHTATSGDAVTVLDLATHPQGYMFASIASDGFVRIWAPDNKSSRKMNSRGAGSVQVKSWRCLHAIPLETPPSQPAASLSFSEDGSALAVCWSSASRGGVVHLVDPESGRIHFSRQGLYTDSPQGCGFLDRHLVIVSDAVCVWDTVSDRVLSCIRLGAVKGKFQSFLAINPRSRTFATCLSRASVEHGSQTSKTEKEAKHQLAVFGLESPSPIFQSPLEHGPLALLSDTKTGEYIIIDSSACIFRMTSGAASFQPDLTFAESSLPLKSGLEDIFGSYRLLSKGATDQPPEGQAMTGVEKKSLADVFDIGPSFALPSVDTLFKNVVDVFAKG</sequence>
<dbReference type="PANTHER" id="PTHR44215:SF1">
    <property type="entry name" value="WD REPEAT-CONTAINING PROTEIN 75"/>
    <property type="match status" value="1"/>
</dbReference>
<reference evidence="12" key="1">
    <citation type="journal article" date="2012" name="MBio">
        <title>Comparative genome analysis of Trichophyton rubrum and related dermatophytes reveals candidate genes involved in infection.</title>
        <authorList>
            <person name="Martinez D.A."/>
            <person name="Oliver B.G."/>
            <person name="Graeser Y."/>
            <person name="Goldberg J.M."/>
            <person name="Li W."/>
            <person name="Martinez-Rossi N.M."/>
            <person name="Monod M."/>
            <person name="Shelest E."/>
            <person name="Barton R.C."/>
            <person name="Birch E."/>
            <person name="Brakhage A.A."/>
            <person name="Chen Z."/>
            <person name="Gurr S.J."/>
            <person name="Heiman D."/>
            <person name="Heitman J."/>
            <person name="Kosti I."/>
            <person name="Rossi A."/>
            <person name="Saif S."/>
            <person name="Samalova M."/>
            <person name="Saunders C.W."/>
            <person name="Shea T."/>
            <person name="Summerbell R.C."/>
            <person name="Xu J."/>
            <person name="Young S."/>
            <person name="Zeng Q."/>
            <person name="Birren B.W."/>
            <person name="Cuomo C.A."/>
            <person name="White T.C."/>
        </authorList>
    </citation>
    <scope>NUCLEOTIDE SEQUENCE [LARGE SCALE GENOMIC DNA]</scope>
    <source>
        <strain evidence="12">ATCC MYA-4605 / CBS 113480</strain>
    </source>
</reference>
<dbReference type="RefSeq" id="XP_002843256.1">
    <property type="nucleotide sequence ID" value="XM_002843210.1"/>
</dbReference>
<dbReference type="STRING" id="554155.C5G067"/>
<keyword evidence="12" id="KW-1185">Reference proteome</keyword>
<dbReference type="AlphaFoldDB" id="C5G067"/>
<dbReference type="HOGENOM" id="CLU_005417_0_1_1"/>
<dbReference type="InterPro" id="IPR015943">
    <property type="entry name" value="WD40/YVTN_repeat-like_dom_sf"/>
</dbReference>
<dbReference type="PROSITE" id="PS50082">
    <property type="entry name" value="WD_REPEATS_2"/>
    <property type="match status" value="2"/>
</dbReference>
<dbReference type="Pfam" id="PF23869">
    <property type="entry name" value="Beta-prop_WDR75_1st"/>
    <property type="match status" value="1"/>
</dbReference>
<dbReference type="GO" id="GO:2000234">
    <property type="term" value="P:positive regulation of rRNA processing"/>
    <property type="evidence" value="ECO:0007669"/>
    <property type="project" value="TreeGrafter"/>
</dbReference>
<accession>C5G067</accession>
<dbReference type="GO" id="GO:0032040">
    <property type="term" value="C:small-subunit processome"/>
    <property type="evidence" value="ECO:0007669"/>
    <property type="project" value="InterPro"/>
</dbReference>
<evidence type="ECO:0000256" key="7">
    <source>
        <dbReference type="ARBA" id="ARBA00023242"/>
    </source>
</evidence>
<dbReference type="InterPro" id="IPR053826">
    <property type="entry name" value="WDR75"/>
</dbReference>
<comment type="subcellular location">
    <subcellularLocation>
        <location evidence="1">Nucleus</location>
        <location evidence="1">Nucleolus</location>
    </subcellularLocation>
</comment>
<evidence type="ECO:0000256" key="4">
    <source>
        <dbReference type="ARBA" id="ARBA00022574"/>
    </source>
</evidence>
<evidence type="ECO:0000256" key="9">
    <source>
        <dbReference type="SAM" id="MobiDB-lite"/>
    </source>
</evidence>
<dbReference type="InterPro" id="IPR011047">
    <property type="entry name" value="Quinoprotein_ADH-like_sf"/>
</dbReference>